<dbReference type="Proteomes" id="UP000599074">
    <property type="component" value="Unassembled WGS sequence"/>
</dbReference>
<organism evidence="1 2">
    <name type="scientific">Planosporangium mesophilum</name>
    <dbReference type="NCBI Taxonomy" id="689768"/>
    <lineage>
        <taxon>Bacteria</taxon>
        <taxon>Bacillati</taxon>
        <taxon>Actinomycetota</taxon>
        <taxon>Actinomycetes</taxon>
        <taxon>Micromonosporales</taxon>
        <taxon>Micromonosporaceae</taxon>
        <taxon>Planosporangium</taxon>
    </lineage>
</organism>
<keyword evidence="2" id="KW-1185">Reference proteome</keyword>
<evidence type="ECO:0000313" key="2">
    <source>
        <dbReference type="Proteomes" id="UP000599074"/>
    </source>
</evidence>
<comment type="caution">
    <text evidence="1">The sequence shown here is derived from an EMBL/GenBank/DDBJ whole genome shotgun (WGS) entry which is preliminary data.</text>
</comment>
<protein>
    <submittedName>
        <fullName evidence="1">Uncharacterized protein</fullName>
    </submittedName>
</protein>
<name>A0A8J3TH11_9ACTN</name>
<accession>A0A8J3TH11</accession>
<reference evidence="1" key="1">
    <citation type="submission" date="2021-01" db="EMBL/GenBank/DDBJ databases">
        <title>Whole genome shotgun sequence of Planosporangium mesophilum NBRC 109066.</title>
        <authorList>
            <person name="Komaki H."/>
            <person name="Tamura T."/>
        </authorList>
    </citation>
    <scope>NUCLEOTIDE SEQUENCE</scope>
    <source>
        <strain evidence="1">NBRC 109066</strain>
    </source>
</reference>
<dbReference type="AlphaFoldDB" id="A0A8J3TH11"/>
<evidence type="ECO:0000313" key="1">
    <source>
        <dbReference type="EMBL" id="GII25361.1"/>
    </source>
</evidence>
<dbReference type="EMBL" id="BOON01000050">
    <property type="protein sequence ID" value="GII25361.1"/>
    <property type="molecule type" value="Genomic_DNA"/>
</dbReference>
<sequence>MDAWSSAHMRRWITTVIEGSAPRSVNWWLSVRWIAQLHVYDRTLPAEDRREWAEAALSLTKCAERFTGYDRWTAVADAFKLRSLLVRELGPVPGDGTWDVAALLRDVLAVVTLAPDQARELAERWQTLPVEQIQLLRRHKNLLTPLVPLADRLPAGSDAERVRAWLAVRPDLP</sequence>
<gene>
    <name evidence="1" type="ORF">Pme01_49580</name>
</gene>
<proteinExistence type="predicted"/>